<dbReference type="RefSeq" id="WP_184325018.1">
    <property type="nucleotide sequence ID" value="NZ_JACHLZ010000001.1"/>
</dbReference>
<dbReference type="Proteomes" id="UP000588158">
    <property type="component" value="Unassembled WGS sequence"/>
</dbReference>
<evidence type="ECO:0000259" key="3">
    <source>
        <dbReference type="Pfam" id="PF01458"/>
    </source>
</evidence>
<evidence type="ECO:0000313" key="5">
    <source>
        <dbReference type="Proteomes" id="UP000588158"/>
    </source>
</evidence>
<dbReference type="GO" id="GO:0016226">
    <property type="term" value="P:iron-sulfur cluster assembly"/>
    <property type="evidence" value="ECO:0007669"/>
    <property type="project" value="InterPro"/>
</dbReference>
<evidence type="ECO:0000256" key="2">
    <source>
        <dbReference type="SAM" id="MobiDB-lite"/>
    </source>
</evidence>
<gene>
    <name evidence="4" type="ORF">HNR70_001396</name>
</gene>
<name>A0A841ACB3_9MICO</name>
<protein>
    <submittedName>
        <fullName evidence="4">Fe-S cluster assembly protein SufD</fullName>
    </submittedName>
</protein>
<keyword evidence="5" id="KW-1185">Reference proteome</keyword>
<comment type="caution">
    <text evidence="4">The sequence shown here is derived from an EMBL/GenBank/DDBJ whole genome shotgun (WGS) entry which is preliminary data.</text>
</comment>
<dbReference type="InterPro" id="IPR037284">
    <property type="entry name" value="SUF_FeS_clus_asmbl_SufBD_sf"/>
</dbReference>
<reference evidence="4 5" key="1">
    <citation type="submission" date="2020-08" db="EMBL/GenBank/DDBJ databases">
        <title>Sequencing the genomes of 1000 actinobacteria strains.</title>
        <authorList>
            <person name="Klenk H.-P."/>
        </authorList>
    </citation>
    <scope>NUCLEOTIDE SEQUENCE [LARGE SCALE GENOMIC DNA]</scope>
    <source>
        <strain evidence="4 5">DSM 28796</strain>
    </source>
</reference>
<accession>A0A841ACB3</accession>
<dbReference type="PANTHER" id="PTHR43575">
    <property type="entry name" value="PROTEIN ABCI7, CHLOROPLASTIC"/>
    <property type="match status" value="1"/>
</dbReference>
<organism evidence="4 5">
    <name type="scientific">Brachybacterium aquaticum</name>
    <dbReference type="NCBI Taxonomy" id="1432564"/>
    <lineage>
        <taxon>Bacteria</taxon>
        <taxon>Bacillati</taxon>
        <taxon>Actinomycetota</taxon>
        <taxon>Actinomycetes</taxon>
        <taxon>Micrococcales</taxon>
        <taxon>Dermabacteraceae</taxon>
        <taxon>Brachybacterium</taxon>
    </lineage>
</organism>
<dbReference type="NCBIfam" id="TIGR01981">
    <property type="entry name" value="sufD"/>
    <property type="match status" value="1"/>
</dbReference>
<feature type="domain" description="SUF system FeS cluster assembly SufBD core" evidence="3">
    <location>
        <begin position="186"/>
        <end position="409"/>
    </location>
</feature>
<dbReference type="Pfam" id="PF01458">
    <property type="entry name" value="SUFBD_core"/>
    <property type="match status" value="1"/>
</dbReference>
<proteinExistence type="inferred from homology"/>
<dbReference type="InterPro" id="IPR011542">
    <property type="entry name" value="SUF_FeS_clus_asmbl_SufD"/>
</dbReference>
<dbReference type="EMBL" id="JACHLZ010000001">
    <property type="protein sequence ID" value="MBB5831583.1"/>
    <property type="molecule type" value="Genomic_DNA"/>
</dbReference>
<dbReference type="SUPFAM" id="SSF101960">
    <property type="entry name" value="Stabilizer of iron transporter SufD"/>
    <property type="match status" value="1"/>
</dbReference>
<comment type="similarity">
    <text evidence="1">Belongs to the iron-sulfur cluster assembly SufBD family.</text>
</comment>
<dbReference type="PANTHER" id="PTHR43575:SF1">
    <property type="entry name" value="PROTEIN ABCI7, CHLOROPLASTIC"/>
    <property type="match status" value="1"/>
</dbReference>
<evidence type="ECO:0000313" key="4">
    <source>
        <dbReference type="EMBL" id="MBB5831583.1"/>
    </source>
</evidence>
<dbReference type="AlphaFoldDB" id="A0A841ACB3"/>
<dbReference type="InterPro" id="IPR000825">
    <property type="entry name" value="SUF_FeS_clus_asmbl_SufBD_core"/>
</dbReference>
<dbReference type="InterPro" id="IPR055346">
    <property type="entry name" value="Fe-S_cluster_assembly_SufBD"/>
</dbReference>
<feature type="region of interest" description="Disordered" evidence="2">
    <location>
        <begin position="1"/>
        <end position="29"/>
    </location>
</feature>
<sequence>MTTTDVKGAESLGDPTANENVGHAAGAAPVAAQTALEGVETAAAPELEDEAIALPGDAPSARAALNRGARLRSFEIGDHTRPKSDIEEWRFTPLRRFAPLFEDVATDDREGDAALDYAVTVPEGAPEASTLAPGQAPRGTTLVPEDLPAAIASARTEQALHLVAAKNAAYEQPFRVDVTGRGADRRGNAHLVLETQESSSATFVLNHTGSAQYAQNVELVVGDNSQMTVIALQDWDDDALHIATHHAKLGRDAKLKHIVVSLGGSAVRVSAIGEFSAPGAELENLGLYFSDEDQYLEHRLFVDHAAPNCSSDVAYKGALQGRKARSVWVGDVLIRKEAEGTNTYELNRNLVLTEGARADSVPNLEIETGEIEGAGHAAATGRFDDEQLFYLRARGIPEAEARRLVVRGFFAELIQKIDVPEIREHLFESIENELARSMN</sequence>
<evidence type="ECO:0000256" key="1">
    <source>
        <dbReference type="ARBA" id="ARBA00043967"/>
    </source>
</evidence>